<evidence type="ECO:0000313" key="2">
    <source>
        <dbReference type="EMBL" id="PTQ31832.1"/>
    </source>
</evidence>
<keyword evidence="3" id="KW-1185">Reference proteome</keyword>
<protein>
    <submittedName>
        <fullName evidence="2">Uncharacterized protein</fullName>
    </submittedName>
</protein>
<dbReference type="AlphaFoldDB" id="A0A2R6WDC8"/>
<proteinExistence type="predicted"/>
<evidence type="ECO:0000313" key="3">
    <source>
        <dbReference type="Proteomes" id="UP000244005"/>
    </source>
</evidence>
<evidence type="ECO:0000256" key="1">
    <source>
        <dbReference type="SAM" id="MobiDB-lite"/>
    </source>
</evidence>
<accession>A0A2R6WDC8</accession>
<name>A0A2R6WDC8_MARPO</name>
<dbReference type="EMBL" id="KZ772778">
    <property type="protein sequence ID" value="PTQ31832.1"/>
    <property type="molecule type" value="Genomic_DNA"/>
</dbReference>
<gene>
    <name evidence="2" type="ORF">MARPO_0106s0028</name>
</gene>
<reference evidence="3" key="1">
    <citation type="journal article" date="2017" name="Cell">
        <title>Insights into land plant evolution garnered from the Marchantia polymorpha genome.</title>
        <authorList>
            <person name="Bowman J.L."/>
            <person name="Kohchi T."/>
            <person name="Yamato K.T."/>
            <person name="Jenkins J."/>
            <person name="Shu S."/>
            <person name="Ishizaki K."/>
            <person name="Yamaoka S."/>
            <person name="Nishihama R."/>
            <person name="Nakamura Y."/>
            <person name="Berger F."/>
            <person name="Adam C."/>
            <person name="Aki S.S."/>
            <person name="Althoff F."/>
            <person name="Araki T."/>
            <person name="Arteaga-Vazquez M.A."/>
            <person name="Balasubrmanian S."/>
            <person name="Barry K."/>
            <person name="Bauer D."/>
            <person name="Boehm C.R."/>
            <person name="Briginshaw L."/>
            <person name="Caballero-Perez J."/>
            <person name="Catarino B."/>
            <person name="Chen F."/>
            <person name="Chiyoda S."/>
            <person name="Chovatia M."/>
            <person name="Davies K.M."/>
            <person name="Delmans M."/>
            <person name="Demura T."/>
            <person name="Dierschke T."/>
            <person name="Dolan L."/>
            <person name="Dorantes-Acosta A.E."/>
            <person name="Eklund D.M."/>
            <person name="Florent S.N."/>
            <person name="Flores-Sandoval E."/>
            <person name="Fujiyama A."/>
            <person name="Fukuzawa H."/>
            <person name="Galik B."/>
            <person name="Grimanelli D."/>
            <person name="Grimwood J."/>
            <person name="Grossniklaus U."/>
            <person name="Hamada T."/>
            <person name="Haseloff J."/>
            <person name="Hetherington A.J."/>
            <person name="Higo A."/>
            <person name="Hirakawa Y."/>
            <person name="Hundley H.N."/>
            <person name="Ikeda Y."/>
            <person name="Inoue K."/>
            <person name="Inoue S.I."/>
            <person name="Ishida S."/>
            <person name="Jia Q."/>
            <person name="Kakita M."/>
            <person name="Kanazawa T."/>
            <person name="Kawai Y."/>
            <person name="Kawashima T."/>
            <person name="Kennedy M."/>
            <person name="Kinose K."/>
            <person name="Kinoshita T."/>
            <person name="Kohara Y."/>
            <person name="Koide E."/>
            <person name="Komatsu K."/>
            <person name="Kopischke S."/>
            <person name="Kubo M."/>
            <person name="Kyozuka J."/>
            <person name="Lagercrantz U."/>
            <person name="Lin S.S."/>
            <person name="Lindquist E."/>
            <person name="Lipzen A.M."/>
            <person name="Lu C.W."/>
            <person name="De Luna E."/>
            <person name="Martienssen R.A."/>
            <person name="Minamino N."/>
            <person name="Mizutani M."/>
            <person name="Mizutani M."/>
            <person name="Mochizuki N."/>
            <person name="Monte I."/>
            <person name="Mosher R."/>
            <person name="Nagasaki H."/>
            <person name="Nakagami H."/>
            <person name="Naramoto S."/>
            <person name="Nishitani K."/>
            <person name="Ohtani M."/>
            <person name="Okamoto T."/>
            <person name="Okumura M."/>
            <person name="Phillips J."/>
            <person name="Pollak B."/>
            <person name="Reinders A."/>
            <person name="Rovekamp M."/>
            <person name="Sano R."/>
            <person name="Sawa S."/>
            <person name="Schmid M.W."/>
            <person name="Shirakawa M."/>
            <person name="Solano R."/>
            <person name="Spunde A."/>
            <person name="Suetsugu N."/>
            <person name="Sugano S."/>
            <person name="Sugiyama A."/>
            <person name="Sun R."/>
            <person name="Suzuki Y."/>
            <person name="Takenaka M."/>
            <person name="Takezawa D."/>
            <person name="Tomogane H."/>
            <person name="Tsuzuki M."/>
            <person name="Ueda T."/>
            <person name="Umeda M."/>
            <person name="Ward J.M."/>
            <person name="Watanabe Y."/>
            <person name="Yazaki K."/>
            <person name="Yokoyama R."/>
            <person name="Yoshitake Y."/>
            <person name="Yotsui I."/>
            <person name="Zachgo S."/>
            <person name="Schmutz J."/>
        </authorList>
    </citation>
    <scope>NUCLEOTIDE SEQUENCE [LARGE SCALE GENOMIC DNA]</scope>
    <source>
        <strain evidence="3">Tak-1</strain>
    </source>
</reference>
<organism evidence="2 3">
    <name type="scientific">Marchantia polymorpha</name>
    <name type="common">Common liverwort</name>
    <name type="synonym">Marchantia aquatica</name>
    <dbReference type="NCBI Taxonomy" id="3197"/>
    <lineage>
        <taxon>Eukaryota</taxon>
        <taxon>Viridiplantae</taxon>
        <taxon>Streptophyta</taxon>
        <taxon>Embryophyta</taxon>
        <taxon>Marchantiophyta</taxon>
        <taxon>Marchantiopsida</taxon>
        <taxon>Marchantiidae</taxon>
        <taxon>Marchantiales</taxon>
        <taxon>Marchantiaceae</taxon>
        <taxon>Marchantia</taxon>
    </lineage>
</organism>
<dbReference type="Gramene" id="Mp5g21710.1">
    <property type="protein sequence ID" value="Mp5g21710.1.cds1"/>
    <property type="gene ID" value="Mp5g21710"/>
</dbReference>
<dbReference type="Proteomes" id="UP000244005">
    <property type="component" value="Unassembled WGS sequence"/>
</dbReference>
<feature type="region of interest" description="Disordered" evidence="1">
    <location>
        <begin position="60"/>
        <end position="105"/>
    </location>
</feature>
<sequence length="105" mass="10832">MPRGQGGAEGNVEGAVHFLRCTIFLADVVHSHHSAGEVSEGAYLGQLVLVGLCGNRGEVEQNAHPCTPARGPAPAPEPRSAAGRSSASPFPGPYKITGGLCDWSR</sequence>
<feature type="compositionally biased region" description="Low complexity" evidence="1">
    <location>
        <begin position="78"/>
        <end position="89"/>
    </location>
</feature>